<name>A0A382VA33_9ZZZZ</name>
<organism evidence="1">
    <name type="scientific">marine metagenome</name>
    <dbReference type="NCBI Taxonomy" id="408172"/>
    <lineage>
        <taxon>unclassified sequences</taxon>
        <taxon>metagenomes</taxon>
        <taxon>ecological metagenomes</taxon>
    </lineage>
</organism>
<proteinExistence type="predicted"/>
<sequence>WRTRPSSRGQIRPHCPRISSVDTWSGCASMGRSLIPKVSQITSAACSSKADLISSSSSVPPTGCPQAWNSNCRNVGLSLASRSHTHWQGCCCWRCSTVPSICCTVAGATTS</sequence>
<protein>
    <submittedName>
        <fullName evidence="1">Uncharacterized protein</fullName>
    </submittedName>
</protein>
<feature type="non-terminal residue" evidence="1">
    <location>
        <position position="111"/>
    </location>
</feature>
<evidence type="ECO:0000313" key="1">
    <source>
        <dbReference type="EMBL" id="SVD43372.1"/>
    </source>
</evidence>
<feature type="non-terminal residue" evidence="1">
    <location>
        <position position="1"/>
    </location>
</feature>
<gene>
    <name evidence="1" type="ORF">METZ01_LOCUS396226</name>
</gene>
<dbReference type="AlphaFoldDB" id="A0A382VA33"/>
<accession>A0A382VA33</accession>
<dbReference type="EMBL" id="UINC01150370">
    <property type="protein sequence ID" value="SVD43372.1"/>
    <property type="molecule type" value="Genomic_DNA"/>
</dbReference>
<reference evidence="1" key="1">
    <citation type="submission" date="2018-05" db="EMBL/GenBank/DDBJ databases">
        <authorList>
            <person name="Lanie J.A."/>
            <person name="Ng W.-L."/>
            <person name="Kazmierczak K.M."/>
            <person name="Andrzejewski T.M."/>
            <person name="Davidsen T.M."/>
            <person name="Wayne K.J."/>
            <person name="Tettelin H."/>
            <person name="Glass J.I."/>
            <person name="Rusch D."/>
            <person name="Podicherti R."/>
            <person name="Tsui H.-C.T."/>
            <person name="Winkler M.E."/>
        </authorList>
    </citation>
    <scope>NUCLEOTIDE SEQUENCE</scope>
</reference>